<dbReference type="InterPro" id="IPR000014">
    <property type="entry name" value="PAS"/>
</dbReference>
<accession>A0A4S3TQ44</accession>
<dbReference type="PROSITE" id="PS50112">
    <property type="entry name" value="PAS"/>
    <property type="match status" value="1"/>
</dbReference>
<dbReference type="EMBL" id="RBZW01000016">
    <property type="protein sequence ID" value="THE65800.1"/>
    <property type="molecule type" value="Genomic_DNA"/>
</dbReference>
<dbReference type="InterPro" id="IPR013656">
    <property type="entry name" value="PAS_4"/>
</dbReference>
<reference evidence="2 3" key="1">
    <citation type="submission" date="2018-10" db="EMBL/GenBank/DDBJ databases">
        <title>Natronolimnobius sp. XQ-INN 246 isolated from Inner Mongolia Autonomous Region of China.</title>
        <authorList>
            <person name="Xue Q."/>
        </authorList>
    </citation>
    <scope>NUCLEOTIDE SEQUENCE [LARGE SCALE GENOMIC DNA]</scope>
    <source>
        <strain evidence="2 3">XQ-INN 246</strain>
    </source>
</reference>
<feature type="domain" description="PAS" evidence="1">
    <location>
        <begin position="158"/>
        <end position="221"/>
    </location>
</feature>
<evidence type="ECO:0000313" key="3">
    <source>
        <dbReference type="Proteomes" id="UP000318864"/>
    </source>
</evidence>
<protein>
    <submittedName>
        <fullName evidence="2">PAS domain-containing protein</fullName>
    </submittedName>
</protein>
<organism evidence="2 3">
    <name type="scientific">Salinadaptatus halalkaliphilus</name>
    <dbReference type="NCBI Taxonomy" id="2419781"/>
    <lineage>
        <taxon>Archaea</taxon>
        <taxon>Methanobacteriati</taxon>
        <taxon>Methanobacteriota</taxon>
        <taxon>Stenosarchaea group</taxon>
        <taxon>Halobacteria</taxon>
        <taxon>Halobacteriales</taxon>
        <taxon>Natrialbaceae</taxon>
        <taxon>Salinadaptatus</taxon>
    </lineage>
</organism>
<gene>
    <name evidence="2" type="ORF">D8Y22_06450</name>
</gene>
<evidence type="ECO:0000313" key="2">
    <source>
        <dbReference type="EMBL" id="THE65800.1"/>
    </source>
</evidence>
<name>A0A4S3TQ44_9EURY</name>
<dbReference type="InterPro" id="IPR035965">
    <property type="entry name" value="PAS-like_dom_sf"/>
</dbReference>
<comment type="caution">
    <text evidence="2">The sequence shown here is derived from an EMBL/GenBank/DDBJ whole genome shotgun (WGS) entry which is preliminary data.</text>
</comment>
<evidence type="ECO:0000259" key="1">
    <source>
        <dbReference type="PROSITE" id="PS50112"/>
    </source>
</evidence>
<proteinExistence type="predicted"/>
<dbReference type="CDD" id="cd00130">
    <property type="entry name" value="PAS"/>
    <property type="match status" value="1"/>
</dbReference>
<dbReference type="SMART" id="SM00091">
    <property type="entry name" value="PAS"/>
    <property type="match status" value="1"/>
</dbReference>
<dbReference type="AlphaFoldDB" id="A0A4S3TQ44"/>
<dbReference type="Pfam" id="PF08448">
    <property type="entry name" value="PAS_4"/>
    <property type="match status" value="1"/>
</dbReference>
<dbReference type="Gene3D" id="3.30.450.20">
    <property type="entry name" value="PAS domain"/>
    <property type="match status" value="1"/>
</dbReference>
<dbReference type="SUPFAM" id="SSF55785">
    <property type="entry name" value="PYP-like sensor domain (PAS domain)"/>
    <property type="match status" value="1"/>
</dbReference>
<dbReference type="Proteomes" id="UP000318864">
    <property type="component" value="Unassembled WGS sequence"/>
</dbReference>
<sequence>MPAVTTRPPMTILPTDAAVLEPSTVRSTSRALVFAENEGLEGVDSDSDCLEIRTVTSTAAALDGLDDVDCLVWDLAVLEGSVPAFFERVRTQHATLPVVMIDRERSPSVLEAAADDRWADVIGSDDGDIDGERLRFRISLLVERRRLTGLADRALVGIELAADPIAIVDPDGQFEFANRSFVALFETGSDDLVGQPWQTVFGTETVDRLEATAIPTAIDGWRWRGTCHCRQPTGETFSASVRLDGLEDGSLVFVVDPQ</sequence>
<keyword evidence="3" id="KW-1185">Reference proteome</keyword>